<dbReference type="EMBL" id="RQXT01000011">
    <property type="protein sequence ID" value="RRI02743.1"/>
    <property type="molecule type" value="Genomic_DNA"/>
</dbReference>
<reference evidence="1 2" key="1">
    <citation type="submission" date="2018-11" db="EMBL/GenBank/DDBJ databases">
        <title>the genome of Mesorhizobium tamadayense DSM 28320.</title>
        <authorList>
            <person name="Gao J."/>
        </authorList>
    </citation>
    <scope>NUCLEOTIDE SEQUENCE [LARGE SCALE GENOMIC DNA]</scope>
    <source>
        <strain evidence="1 2">DSM 28320</strain>
    </source>
</reference>
<name>A0A3P3FXB8_9HYPH</name>
<dbReference type="AlphaFoldDB" id="A0A3P3FXB8"/>
<gene>
    <name evidence="1" type="ORF">EH240_12220</name>
</gene>
<dbReference type="OrthoDB" id="8090934at2"/>
<organism evidence="1 2">
    <name type="scientific">Mesorhizobium tamadayense</name>
    <dbReference type="NCBI Taxonomy" id="425306"/>
    <lineage>
        <taxon>Bacteria</taxon>
        <taxon>Pseudomonadati</taxon>
        <taxon>Pseudomonadota</taxon>
        <taxon>Alphaproteobacteria</taxon>
        <taxon>Hyphomicrobiales</taxon>
        <taxon>Phyllobacteriaceae</taxon>
        <taxon>Mesorhizobium</taxon>
    </lineage>
</organism>
<protein>
    <submittedName>
        <fullName evidence="1">Uncharacterized protein</fullName>
    </submittedName>
</protein>
<dbReference type="Proteomes" id="UP000273786">
    <property type="component" value="Unassembled WGS sequence"/>
</dbReference>
<comment type="caution">
    <text evidence="1">The sequence shown here is derived from an EMBL/GenBank/DDBJ whole genome shotgun (WGS) entry which is preliminary data.</text>
</comment>
<dbReference type="RefSeq" id="WP_124998485.1">
    <property type="nucleotide sequence ID" value="NZ_RQXT01000011.1"/>
</dbReference>
<accession>A0A3P3FXB8</accession>
<evidence type="ECO:0000313" key="1">
    <source>
        <dbReference type="EMBL" id="RRI02743.1"/>
    </source>
</evidence>
<evidence type="ECO:0000313" key="2">
    <source>
        <dbReference type="Proteomes" id="UP000273786"/>
    </source>
</evidence>
<keyword evidence="2" id="KW-1185">Reference proteome</keyword>
<sequence length="61" mass="7133">MDARASKRNTPGRMSVFELDALREAFRRSVRENNVTEIQWAEHAELFVKSTIRRESRAIQA</sequence>
<proteinExistence type="predicted"/>